<dbReference type="InterPro" id="IPR029065">
    <property type="entry name" value="Enolase_C-like"/>
</dbReference>
<feature type="binding site" evidence="4">
    <location>
        <position position="218"/>
    </location>
    <ligand>
        <name>Mg(2+)</name>
        <dbReference type="ChEBI" id="CHEBI:18420"/>
    </ligand>
</feature>
<dbReference type="SMART" id="SM00922">
    <property type="entry name" value="MR_MLE"/>
    <property type="match status" value="1"/>
</dbReference>
<dbReference type="NCBIfam" id="TIGR01927">
    <property type="entry name" value="menC_gam_Gplu"/>
    <property type="match status" value="1"/>
</dbReference>
<comment type="pathway">
    <text evidence="4">Quinol/quinone metabolism; menaquinone biosynthesis.</text>
</comment>
<dbReference type="GO" id="GO:0043748">
    <property type="term" value="F:O-succinylbenzoate synthase activity"/>
    <property type="evidence" value="ECO:0007669"/>
    <property type="project" value="UniProtKB-EC"/>
</dbReference>
<feature type="binding site" evidence="4">
    <location>
        <position position="192"/>
    </location>
    <ligand>
        <name>Mg(2+)</name>
        <dbReference type="ChEBI" id="CHEBI:18420"/>
    </ligand>
</feature>
<evidence type="ECO:0000259" key="6">
    <source>
        <dbReference type="SMART" id="SM00922"/>
    </source>
</evidence>
<keyword evidence="1 4" id="KW-0479">Metal-binding</keyword>
<dbReference type="PANTHER" id="PTHR48073">
    <property type="entry name" value="O-SUCCINYLBENZOATE SYNTHASE-RELATED"/>
    <property type="match status" value="1"/>
</dbReference>
<keyword evidence="2 4" id="KW-0460">Magnesium</keyword>
<dbReference type="InterPro" id="IPR036849">
    <property type="entry name" value="Enolase-like_C_sf"/>
</dbReference>
<organism evidence="7 8">
    <name type="scientific">Shewanella jiangmenensis</name>
    <dbReference type="NCBI Taxonomy" id="2837387"/>
    <lineage>
        <taxon>Bacteria</taxon>
        <taxon>Pseudomonadati</taxon>
        <taxon>Pseudomonadota</taxon>
        <taxon>Gammaproteobacteria</taxon>
        <taxon>Alteromonadales</taxon>
        <taxon>Shewanellaceae</taxon>
        <taxon>Shewanella</taxon>
    </lineage>
</organism>
<keyword evidence="4" id="KW-0474">Menaquinone biosynthesis</keyword>
<evidence type="ECO:0000313" key="8">
    <source>
        <dbReference type="Proteomes" id="UP001195903"/>
    </source>
</evidence>
<dbReference type="InterPro" id="IPR029017">
    <property type="entry name" value="Enolase-like_N"/>
</dbReference>
<comment type="function">
    <text evidence="4">Converts 2-succinyl-6-hydroxy-2,4-cyclohexadiene-1-carboxylate (SHCHC) to 2-succinylbenzoate (OSB).</text>
</comment>
<sequence>MSELSFTLHPYRIPLSRPLPVGKQRISERQGLVLVATLADTNADASARPLQAFADIAPLSGLDMDGAPIMGFSQESLDDCREWLLSHLPGIHSLEALEQAADTAPLPAVGWGLGVIAATLQGQLPAAKPKASVPLMYLQQDEPVDALTARVARLSPTTRFVKIKVAQTSMETELKLVHGVLAARPDLKLRLDANQGFSLEQAIDFCACLPADAIDYIEEPCLNEHDHGALFRATGIHFSLDESLSLDNFHFPDDVQASGLRALILKPMLLGSPARVQALIDEAHERGLRCVISSSLESSLGIDALARFAAAVTPDEAPGLDTLDAFEVDCVVPSGKARRLMPDAPSDIQGAEIGASLL</sequence>
<dbReference type="SUPFAM" id="SSF54826">
    <property type="entry name" value="Enolase N-terminal domain-like"/>
    <property type="match status" value="1"/>
</dbReference>
<reference evidence="7 8" key="1">
    <citation type="submission" date="2021-05" db="EMBL/GenBank/DDBJ databases">
        <title>Shewanella sp. JM162201.</title>
        <authorList>
            <person name="Xu S."/>
            <person name="Li A."/>
        </authorList>
    </citation>
    <scope>NUCLEOTIDE SEQUENCE [LARGE SCALE GENOMIC DNA]</scope>
    <source>
        <strain evidence="7 8">JM162201</strain>
    </source>
</reference>
<feature type="active site" description="Proton acceptor" evidence="4">
    <location>
        <position position="266"/>
    </location>
</feature>
<dbReference type="RefSeq" id="WP_214507426.1">
    <property type="nucleotide sequence ID" value="NZ_JAHEPS010000004.1"/>
</dbReference>
<keyword evidence="8" id="KW-1185">Reference proteome</keyword>
<dbReference type="EC" id="4.2.1.113" evidence="4 5"/>
<dbReference type="NCBIfam" id="NF003473">
    <property type="entry name" value="PRK05105.1"/>
    <property type="match status" value="1"/>
</dbReference>
<feature type="active site" description="Proton donor" evidence="4">
    <location>
        <position position="164"/>
    </location>
</feature>
<dbReference type="CDD" id="cd03320">
    <property type="entry name" value="OSBS"/>
    <property type="match status" value="1"/>
</dbReference>
<evidence type="ECO:0000256" key="4">
    <source>
        <dbReference type="HAMAP-Rule" id="MF_00470"/>
    </source>
</evidence>
<dbReference type="PROSITE" id="PS00909">
    <property type="entry name" value="MR_MLE_2"/>
    <property type="match status" value="1"/>
</dbReference>
<dbReference type="HAMAP" id="MF_00470">
    <property type="entry name" value="MenC_1"/>
    <property type="match status" value="1"/>
</dbReference>
<keyword evidence="3 4" id="KW-0456">Lyase</keyword>
<dbReference type="Gene3D" id="3.20.20.120">
    <property type="entry name" value="Enolase-like C-terminal domain"/>
    <property type="match status" value="1"/>
</dbReference>
<dbReference type="InterPro" id="IPR018110">
    <property type="entry name" value="Mandel_Rmase/mucon_lact_enz_CS"/>
</dbReference>
<dbReference type="InterPro" id="IPR010196">
    <property type="entry name" value="OSB_synthase_MenC1"/>
</dbReference>
<feature type="binding site" evidence="4">
    <location>
        <position position="241"/>
    </location>
    <ligand>
        <name>Mg(2+)</name>
        <dbReference type="ChEBI" id="CHEBI:18420"/>
    </ligand>
</feature>
<dbReference type="Pfam" id="PF13378">
    <property type="entry name" value="MR_MLE_C"/>
    <property type="match status" value="1"/>
</dbReference>
<evidence type="ECO:0000256" key="3">
    <source>
        <dbReference type="ARBA" id="ARBA00023239"/>
    </source>
</evidence>
<name>A0ABS5V5I4_9GAMM</name>
<dbReference type="InterPro" id="IPR013342">
    <property type="entry name" value="Mandelate_racemase_C"/>
</dbReference>
<comment type="caution">
    <text evidence="7">The sequence shown here is derived from an EMBL/GenBank/DDBJ whole genome shotgun (WGS) entry which is preliminary data.</text>
</comment>
<evidence type="ECO:0000256" key="2">
    <source>
        <dbReference type="ARBA" id="ARBA00022842"/>
    </source>
</evidence>
<feature type="domain" description="Mandelate racemase/muconate lactonizing enzyme C-terminal" evidence="6">
    <location>
        <begin position="145"/>
        <end position="237"/>
    </location>
</feature>
<dbReference type="Gene3D" id="3.30.390.10">
    <property type="entry name" value="Enolase-like, N-terminal domain"/>
    <property type="match status" value="1"/>
</dbReference>
<evidence type="ECO:0000256" key="1">
    <source>
        <dbReference type="ARBA" id="ARBA00022723"/>
    </source>
</evidence>
<dbReference type="EMBL" id="JAHEPS010000004">
    <property type="protein sequence ID" value="MBT1445223.1"/>
    <property type="molecule type" value="Genomic_DNA"/>
</dbReference>
<protein>
    <recommendedName>
        <fullName evidence="4 5">o-succinylbenzoate synthase</fullName>
        <shortName evidence="4">OSB synthase</shortName>
        <shortName evidence="4">OSBS</shortName>
        <ecNumber evidence="4 5">4.2.1.113</ecNumber>
    </recommendedName>
    <alternativeName>
        <fullName evidence="4">4-(2'-carboxyphenyl)-4-oxybutyric acid synthase</fullName>
    </alternativeName>
    <alternativeName>
        <fullName evidence="4">o-succinylbenzoic acid synthase</fullName>
    </alternativeName>
</protein>
<dbReference type="SUPFAM" id="SSF51604">
    <property type="entry name" value="Enolase C-terminal domain-like"/>
    <property type="match status" value="1"/>
</dbReference>
<dbReference type="SFLD" id="SFLDS00001">
    <property type="entry name" value="Enolase"/>
    <property type="match status" value="1"/>
</dbReference>
<evidence type="ECO:0000256" key="5">
    <source>
        <dbReference type="NCBIfam" id="TIGR01927"/>
    </source>
</evidence>
<evidence type="ECO:0000313" key="7">
    <source>
        <dbReference type="EMBL" id="MBT1445223.1"/>
    </source>
</evidence>
<comment type="cofactor">
    <cofactor evidence="4">
        <name>a divalent metal cation</name>
        <dbReference type="ChEBI" id="CHEBI:60240"/>
    </cofactor>
</comment>
<accession>A0ABS5V5I4</accession>
<comment type="pathway">
    <text evidence="4">Quinol/quinone metabolism; 1,4-dihydroxy-2-naphthoate biosynthesis; 1,4-dihydroxy-2-naphthoate from chorismate: step 4/7.</text>
</comment>
<dbReference type="SFLD" id="SFLDG00180">
    <property type="entry name" value="muconate_cycloisomerase"/>
    <property type="match status" value="1"/>
</dbReference>
<dbReference type="SFLD" id="SFLDF00009">
    <property type="entry name" value="o-succinylbenzoate_synthase"/>
    <property type="match status" value="1"/>
</dbReference>
<gene>
    <name evidence="4 7" type="primary">menC</name>
    <name evidence="7" type="ORF">KJI95_11895</name>
</gene>
<proteinExistence type="inferred from homology"/>
<dbReference type="PANTHER" id="PTHR48073:SF2">
    <property type="entry name" value="O-SUCCINYLBENZOATE SYNTHASE"/>
    <property type="match status" value="1"/>
</dbReference>
<comment type="catalytic activity">
    <reaction evidence="4">
        <text>(1R,6R)-6-hydroxy-2-succinyl-cyclohexa-2,4-diene-1-carboxylate = 2-succinylbenzoate + H2O</text>
        <dbReference type="Rhea" id="RHEA:10196"/>
        <dbReference type="ChEBI" id="CHEBI:15377"/>
        <dbReference type="ChEBI" id="CHEBI:18325"/>
        <dbReference type="ChEBI" id="CHEBI:58689"/>
        <dbReference type="EC" id="4.2.1.113"/>
    </reaction>
</comment>
<dbReference type="Proteomes" id="UP001195903">
    <property type="component" value="Unassembled WGS sequence"/>
</dbReference>
<comment type="similarity">
    <text evidence="4">Belongs to the mandelate racemase/muconate lactonizing enzyme family. MenC type 1 subfamily.</text>
</comment>